<dbReference type="GO" id="GO:0046872">
    <property type="term" value="F:metal ion binding"/>
    <property type="evidence" value="ECO:0007669"/>
    <property type="project" value="UniProtKB-KW"/>
</dbReference>
<keyword evidence="12 24" id="KW-0812">Transmembrane</keyword>
<keyword evidence="22 24" id="KW-0472">Membrane</keyword>
<feature type="transmembrane region" description="Helical" evidence="25">
    <location>
        <begin position="272"/>
        <end position="291"/>
    </location>
</feature>
<evidence type="ECO:0000256" key="22">
    <source>
        <dbReference type="ARBA" id="ARBA00023136"/>
    </source>
</evidence>
<dbReference type="GO" id="GO:0020037">
    <property type="term" value="F:heme binding"/>
    <property type="evidence" value="ECO:0007669"/>
    <property type="project" value="InterPro"/>
</dbReference>
<keyword evidence="19 24" id="KW-0408">Iron</keyword>
<keyword evidence="14 24" id="KW-0999">Mitochondrion inner membrane</keyword>
<feature type="transmembrane region" description="Helical" evidence="25">
    <location>
        <begin position="230"/>
        <end position="251"/>
    </location>
</feature>
<keyword evidence="10 24" id="KW-0349">Heme</keyword>
<keyword evidence="17 24" id="KW-0249">Electron transport</keyword>
<evidence type="ECO:0000313" key="27">
    <source>
        <dbReference type="EMBL" id="UFZ12957.1"/>
    </source>
</evidence>
<keyword evidence="15" id="KW-0460">Magnesium</keyword>
<comment type="subcellular location">
    <subcellularLocation>
        <location evidence="3 24">Mitochondrion inner membrane</location>
        <topology evidence="3 24">Multi-pass membrane protein</topology>
    </subcellularLocation>
</comment>
<dbReference type="GO" id="GO:0004129">
    <property type="term" value="F:cytochrome-c oxidase activity"/>
    <property type="evidence" value="ECO:0007669"/>
    <property type="project" value="UniProtKB-EC"/>
</dbReference>
<dbReference type="InterPro" id="IPR036927">
    <property type="entry name" value="Cyt_c_oxase-like_su1_sf"/>
</dbReference>
<dbReference type="InterPro" id="IPR000883">
    <property type="entry name" value="Cyt_C_Oxase_1"/>
</dbReference>
<dbReference type="GO" id="GO:0045277">
    <property type="term" value="C:respiratory chain complex IV"/>
    <property type="evidence" value="ECO:0007669"/>
    <property type="project" value="InterPro"/>
</dbReference>
<dbReference type="GO" id="GO:0006123">
    <property type="term" value="P:mitochondrial electron transport, cytochrome c to oxygen"/>
    <property type="evidence" value="ECO:0007669"/>
    <property type="project" value="TreeGrafter"/>
</dbReference>
<keyword evidence="9 24" id="KW-0813">Transport</keyword>
<evidence type="ECO:0000256" key="1">
    <source>
        <dbReference type="ARBA" id="ARBA00001935"/>
    </source>
</evidence>
<evidence type="ECO:0000256" key="7">
    <source>
        <dbReference type="ARBA" id="ARBA00012949"/>
    </source>
</evidence>
<comment type="pathway">
    <text evidence="4 24">Energy metabolism; oxidative phosphorylation.</text>
</comment>
<comment type="function">
    <text evidence="24">Component of the cytochrome c oxidase, the last enzyme in the mitochondrial electron transport chain which drives oxidative phosphorylation. The respiratory chain contains 3 multisubunit complexes succinate dehydrogenase (complex II, CII), ubiquinol-cytochrome c oxidoreductase (cytochrome b-c1 complex, complex III, CIII) and cytochrome c oxidase (complex IV, CIV), that cooperate to transfer electrons derived from NADH and succinate to molecular oxygen, creating an electrochemical gradient over the inner membrane that drives transmembrane transport and the ATP synthase. Cytochrome c oxidase is the component of the respiratory chain that catalyzes the reduction of oxygen to water. Electrons originating from reduced cytochrome c in the intermembrane space (IMS) are transferred via the dinuclear copper A center (CU(A)) of subunit 2 and heme A of subunit 1 to the active site in subunit 1, a binuclear center (BNC) formed by heme A3 and copper B (CU(B)). The BNC reduces molecular oxygen to 2 water molecules using 4 electrons from cytochrome c in the IMS and 4 protons from the mitochondrial matrix.</text>
</comment>
<dbReference type="InterPro" id="IPR033944">
    <property type="entry name" value="Cyt_c_oxase_su1_dom"/>
</dbReference>
<evidence type="ECO:0000256" key="3">
    <source>
        <dbReference type="ARBA" id="ARBA00004448"/>
    </source>
</evidence>
<dbReference type="EMBL" id="MW642277">
    <property type="protein sequence ID" value="UFZ12957.1"/>
    <property type="molecule type" value="Genomic_DNA"/>
</dbReference>
<sequence>MLPRKWLFSTNHKDIGTLYFLFGTWSGMVGTSLSLLIRAELGQPGSLIGDDQIYNVIVTAHAFVMIFFMVMPIMIGGFGNWLVPLMLGAPDMAFPRMNNMSFWLLPPSLTLLLASSFVESGAGTGWTVYPPLASGIAHAGAAVDLAIFSLHLAGVSSILGAVNFITTVINMRSPGMTFDRMPLFVWAVAITALLLLLSLPVLAGAITMLLTDRNLNTSFFDPAGGGDPILYQHLFWFFGHPEVYILILPGFGMISHIISQESGKKETFGSLGMIYAMLAIGLLGFIVWAHHMFTVGMDVDTRAYFTSATMIIAVPTGIKIFSWLATLHGSQLNYSPALLWALGFIFLFTVGGLTGVVLANSSIDIILHDTYYVVAHFHYVLSMGAVFAIMGGFIHWYPLFSGLSMNPFWLKIQFFIMFIGVNLTFFPQHFLGLSGMPRRYSDYPDAYTSWNIVSSIGSTISLIGVIFFLFIIWESMISHRTIVFPTHASTSIEWTQKLPPMEHSYSELPMLTN</sequence>
<gene>
    <name evidence="27" type="primary">cox1</name>
</gene>
<feature type="transmembrane region" description="Helical" evidence="25">
    <location>
        <begin position="412"/>
        <end position="430"/>
    </location>
</feature>
<evidence type="ECO:0000256" key="18">
    <source>
        <dbReference type="ARBA" id="ARBA00022989"/>
    </source>
</evidence>
<comment type="subunit">
    <text evidence="6">Component of the cytochrome c oxidase (complex IV, CIV), a multisubunit enzyme composed of a catalytic core of 3 subunits and several supernumerary subunits. The complex exists as a monomer or a dimer and forms supercomplexes (SCs) in the inner mitochondrial membrane with ubiquinol-cytochrome c oxidoreductase (cytochrome b-c1 complex, complex III, CIII).</text>
</comment>
<dbReference type="PRINTS" id="PR01165">
    <property type="entry name" value="CYCOXIDASEI"/>
</dbReference>
<evidence type="ECO:0000256" key="17">
    <source>
        <dbReference type="ARBA" id="ARBA00022982"/>
    </source>
</evidence>
<evidence type="ECO:0000256" key="4">
    <source>
        <dbReference type="ARBA" id="ARBA00004673"/>
    </source>
</evidence>
<dbReference type="InterPro" id="IPR023615">
    <property type="entry name" value="Cyt_c_Oxase_su1_BS"/>
</dbReference>
<feature type="transmembrane region" description="Helical" evidence="25">
    <location>
        <begin position="146"/>
        <end position="171"/>
    </location>
</feature>
<keyword evidence="18 25" id="KW-1133">Transmembrane helix</keyword>
<name>A0A8K1Z9U5_9NEOP</name>
<dbReference type="PROSITE" id="PS00077">
    <property type="entry name" value="COX1_CUB"/>
    <property type="match status" value="1"/>
</dbReference>
<evidence type="ECO:0000259" key="26">
    <source>
        <dbReference type="PROSITE" id="PS50855"/>
    </source>
</evidence>
<feature type="transmembrane region" description="Helical" evidence="25">
    <location>
        <begin position="337"/>
        <end position="359"/>
    </location>
</feature>
<evidence type="ECO:0000256" key="5">
    <source>
        <dbReference type="ARBA" id="ARBA00009578"/>
    </source>
</evidence>
<evidence type="ECO:0000256" key="9">
    <source>
        <dbReference type="ARBA" id="ARBA00022448"/>
    </source>
</evidence>
<protein>
    <recommendedName>
        <fullName evidence="8 24">Cytochrome c oxidase subunit 1</fullName>
        <ecNumber evidence="7 24">7.1.1.9</ecNumber>
    </recommendedName>
</protein>
<feature type="transmembrane region" description="Helical" evidence="25">
    <location>
        <begin position="57"/>
        <end position="83"/>
    </location>
</feature>
<dbReference type="Gene3D" id="1.20.210.10">
    <property type="entry name" value="Cytochrome c oxidase-like, subunit I domain"/>
    <property type="match status" value="1"/>
</dbReference>
<dbReference type="SUPFAM" id="SSF81442">
    <property type="entry name" value="Cytochrome c oxidase subunit I-like"/>
    <property type="match status" value="1"/>
</dbReference>
<feature type="transmembrane region" description="Helical" evidence="25">
    <location>
        <begin position="379"/>
        <end position="400"/>
    </location>
</feature>
<evidence type="ECO:0000256" key="25">
    <source>
        <dbReference type="SAM" id="Phobius"/>
    </source>
</evidence>
<keyword evidence="11 24" id="KW-0679">Respiratory chain</keyword>
<geneLocation type="mitochondrion" evidence="27"/>
<evidence type="ECO:0000256" key="21">
    <source>
        <dbReference type="ARBA" id="ARBA00023128"/>
    </source>
</evidence>
<evidence type="ECO:0000256" key="23">
    <source>
        <dbReference type="ARBA" id="ARBA00049512"/>
    </source>
</evidence>
<evidence type="ECO:0000256" key="8">
    <source>
        <dbReference type="ARBA" id="ARBA00015947"/>
    </source>
</evidence>
<evidence type="ECO:0000256" key="6">
    <source>
        <dbReference type="ARBA" id="ARBA00011164"/>
    </source>
</evidence>
<feature type="transmembrane region" description="Helical" evidence="25">
    <location>
        <begin position="16"/>
        <end position="37"/>
    </location>
</feature>
<dbReference type="GO" id="GO:0005743">
    <property type="term" value="C:mitochondrial inner membrane"/>
    <property type="evidence" value="ECO:0007669"/>
    <property type="project" value="UniProtKB-SubCell"/>
</dbReference>
<keyword evidence="13 24" id="KW-0479">Metal-binding</keyword>
<feature type="transmembrane region" description="Helical" evidence="25">
    <location>
        <begin position="303"/>
        <end position="325"/>
    </location>
</feature>
<evidence type="ECO:0000256" key="19">
    <source>
        <dbReference type="ARBA" id="ARBA00023004"/>
    </source>
</evidence>
<evidence type="ECO:0000256" key="16">
    <source>
        <dbReference type="ARBA" id="ARBA00022967"/>
    </source>
</evidence>
<evidence type="ECO:0000256" key="11">
    <source>
        <dbReference type="ARBA" id="ARBA00022660"/>
    </source>
</evidence>
<evidence type="ECO:0000256" key="24">
    <source>
        <dbReference type="RuleBase" id="RU000369"/>
    </source>
</evidence>
<dbReference type="PROSITE" id="PS50855">
    <property type="entry name" value="COX1"/>
    <property type="match status" value="1"/>
</dbReference>
<comment type="similarity">
    <text evidence="5 24">Belongs to the heme-copper respiratory oxidase family.</text>
</comment>
<keyword evidence="20 24" id="KW-0186">Copper</keyword>
<evidence type="ECO:0000256" key="15">
    <source>
        <dbReference type="ARBA" id="ARBA00022842"/>
    </source>
</evidence>
<evidence type="ECO:0000256" key="20">
    <source>
        <dbReference type="ARBA" id="ARBA00023008"/>
    </source>
</evidence>
<evidence type="ECO:0000256" key="12">
    <source>
        <dbReference type="ARBA" id="ARBA00022692"/>
    </source>
</evidence>
<comment type="catalytic activity">
    <reaction evidence="23">
        <text>4 Fe(II)-[cytochrome c] + O2 + 8 H(+)(in) = 4 Fe(III)-[cytochrome c] + 2 H2O + 4 H(+)(out)</text>
        <dbReference type="Rhea" id="RHEA:11436"/>
        <dbReference type="Rhea" id="RHEA-COMP:10350"/>
        <dbReference type="Rhea" id="RHEA-COMP:14399"/>
        <dbReference type="ChEBI" id="CHEBI:15377"/>
        <dbReference type="ChEBI" id="CHEBI:15378"/>
        <dbReference type="ChEBI" id="CHEBI:15379"/>
        <dbReference type="ChEBI" id="CHEBI:29033"/>
        <dbReference type="ChEBI" id="CHEBI:29034"/>
        <dbReference type="EC" id="7.1.1.9"/>
    </reaction>
    <physiologicalReaction direction="left-to-right" evidence="23">
        <dbReference type="Rhea" id="RHEA:11437"/>
    </physiologicalReaction>
</comment>
<accession>A0A8K1Z9U5</accession>
<comment type="cofactor">
    <cofactor evidence="2">
        <name>heme</name>
        <dbReference type="ChEBI" id="CHEBI:30413"/>
    </cofactor>
</comment>
<dbReference type="UniPathway" id="UPA00705"/>
<keyword evidence="16" id="KW-1278">Translocase</keyword>
<dbReference type="CDD" id="cd01663">
    <property type="entry name" value="Cyt_c_Oxidase_I"/>
    <property type="match status" value="1"/>
</dbReference>
<dbReference type="Pfam" id="PF00115">
    <property type="entry name" value="COX1"/>
    <property type="match status" value="1"/>
</dbReference>
<evidence type="ECO:0000256" key="2">
    <source>
        <dbReference type="ARBA" id="ARBA00001971"/>
    </source>
</evidence>
<feature type="transmembrane region" description="Helical" evidence="25">
    <location>
        <begin position="183"/>
        <end position="210"/>
    </location>
</feature>
<evidence type="ECO:0000256" key="10">
    <source>
        <dbReference type="ARBA" id="ARBA00022617"/>
    </source>
</evidence>
<comment type="cofactor">
    <cofactor evidence="1">
        <name>Cu cation</name>
        <dbReference type="ChEBI" id="CHEBI:23378"/>
    </cofactor>
</comment>
<reference evidence="27" key="1">
    <citation type="journal article" date="2021" name="Cladistics">
        <title>Similar pattern, different paths: tracing the biogeographical history of Megaloptera (Insecta: Neuropterida) using mitochondrial phylogenomics.</title>
        <authorList>
            <person name="Jiang Y."/>
            <person name="Yue L."/>
            <person name="Yang F."/>
            <person name="Gillung J.P."/>
            <person name="Winterton S.L."/>
            <person name="Price B.W."/>
            <person name="Contreras-Ramos A."/>
            <person name="Hayashi F."/>
            <person name="Aspoeck U."/>
            <person name="Aspoeck H."/>
            <person name="Yeates D.K."/>
            <person name="Yang D."/>
            <person name="Liu X."/>
        </authorList>
    </citation>
    <scope>NUCLEOTIDE SEQUENCE</scope>
    <source>
        <strain evidence="27">PR002</strain>
    </source>
</reference>
<feature type="domain" description="Cytochrome oxidase subunit I profile" evidence="26">
    <location>
        <begin position="1"/>
        <end position="512"/>
    </location>
</feature>
<dbReference type="PANTHER" id="PTHR10422:SF18">
    <property type="entry name" value="CYTOCHROME C OXIDASE SUBUNIT 1"/>
    <property type="match status" value="1"/>
</dbReference>
<proteinExistence type="inferred from homology"/>
<dbReference type="FunFam" id="1.20.210.10:FF:000001">
    <property type="entry name" value="Cytochrome c oxidase subunit 1"/>
    <property type="match status" value="1"/>
</dbReference>
<keyword evidence="21 24" id="KW-0496">Mitochondrion</keyword>
<dbReference type="AlphaFoldDB" id="A0A8K1Z9U5"/>
<evidence type="ECO:0000256" key="14">
    <source>
        <dbReference type="ARBA" id="ARBA00022792"/>
    </source>
</evidence>
<feature type="transmembrane region" description="Helical" evidence="25">
    <location>
        <begin position="450"/>
        <end position="473"/>
    </location>
</feature>
<dbReference type="EC" id="7.1.1.9" evidence="7 24"/>
<dbReference type="InterPro" id="IPR023616">
    <property type="entry name" value="Cyt_c_oxase-like_su1_dom"/>
</dbReference>
<organism evidence="27">
    <name type="scientific">Protohermes davidi</name>
    <dbReference type="NCBI Taxonomy" id="2900190"/>
    <lineage>
        <taxon>Eukaryota</taxon>
        <taxon>Metazoa</taxon>
        <taxon>Ecdysozoa</taxon>
        <taxon>Arthropoda</taxon>
        <taxon>Hexapoda</taxon>
        <taxon>Insecta</taxon>
        <taxon>Pterygota</taxon>
        <taxon>Neoptera</taxon>
        <taxon>Endopterygota</taxon>
        <taxon>Megaloptera</taxon>
        <taxon>Corydalidae</taxon>
        <taxon>Corydalinae</taxon>
        <taxon>Protohermes</taxon>
    </lineage>
</organism>
<dbReference type="PANTHER" id="PTHR10422">
    <property type="entry name" value="CYTOCHROME C OXIDASE SUBUNIT 1"/>
    <property type="match status" value="1"/>
</dbReference>
<dbReference type="GO" id="GO:0015990">
    <property type="term" value="P:electron transport coupled proton transport"/>
    <property type="evidence" value="ECO:0007669"/>
    <property type="project" value="TreeGrafter"/>
</dbReference>
<evidence type="ECO:0000256" key="13">
    <source>
        <dbReference type="ARBA" id="ARBA00022723"/>
    </source>
</evidence>